<organism evidence="4 5">
    <name type="scientific">Armadillidium nasatum</name>
    <dbReference type="NCBI Taxonomy" id="96803"/>
    <lineage>
        <taxon>Eukaryota</taxon>
        <taxon>Metazoa</taxon>
        <taxon>Ecdysozoa</taxon>
        <taxon>Arthropoda</taxon>
        <taxon>Crustacea</taxon>
        <taxon>Multicrustacea</taxon>
        <taxon>Malacostraca</taxon>
        <taxon>Eumalacostraca</taxon>
        <taxon>Peracarida</taxon>
        <taxon>Isopoda</taxon>
        <taxon>Oniscidea</taxon>
        <taxon>Crinocheta</taxon>
        <taxon>Armadillidiidae</taxon>
        <taxon>Armadillidium</taxon>
    </lineage>
</organism>
<dbReference type="PANTHER" id="PTHR48043:SF159">
    <property type="entry name" value="EG:EG0003.4 PROTEIN-RELATED"/>
    <property type="match status" value="1"/>
</dbReference>
<sequence>MPDLPSNVKLQKWLPQPDLLGHPKIKLFITHGGLLSTLESSYHGVPVIGIPVIGDQKTNMMEVENEGWGRVMLWKNLEENTLRELILDVLNNKKMTEIVKQKSVIMKDRLVPPDEEAAYWVEYVMRHNGAPHIRSPLFMMKWYEVYNIDVWAFIILV</sequence>
<evidence type="ECO:0000313" key="4">
    <source>
        <dbReference type="EMBL" id="KAB7505528.1"/>
    </source>
</evidence>
<dbReference type="Proteomes" id="UP000326759">
    <property type="component" value="Unassembled WGS sequence"/>
</dbReference>
<dbReference type="OrthoDB" id="5835829at2759"/>
<feature type="non-terminal residue" evidence="4">
    <location>
        <position position="157"/>
    </location>
</feature>
<keyword evidence="2" id="KW-0328">Glycosyltransferase</keyword>
<evidence type="ECO:0000313" key="5">
    <source>
        <dbReference type="Proteomes" id="UP000326759"/>
    </source>
</evidence>
<dbReference type="GO" id="GO:0008194">
    <property type="term" value="F:UDP-glycosyltransferase activity"/>
    <property type="evidence" value="ECO:0007669"/>
    <property type="project" value="InterPro"/>
</dbReference>
<proteinExistence type="inferred from homology"/>
<comment type="similarity">
    <text evidence="1">Belongs to the UDP-glycosyltransferase family.</text>
</comment>
<accession>A0A5N5THF1</accession>
<dbReference type="InterPro" id="IPR002213">
    <property type="entry name" value="UDP_glucos_trans"/>
</dbReference>
<evidence type="ECO:0000256" key="3">
    <source>
        <dbReference type="ARBA" id="ARBA00022679"/>
    </source>
</evidence>
<protein>
    <submittedName>
        <fullName evidence="4">UDP-glycosyltransferase</fullName>
    </submittedName>
</protein>
<dbReference type="AlphaFoldDB" id="A0A5N5THF1"/>
<gene>
    <name evidence="4" type="ORF">Anas_01650</name>
</gene>
<dbReference type="EMBL" id="SEYY01001199">
    <property type="protein sequence ID" value="KAB7505528.1"/>
    <property type="molecule type" value="Genomic_DNA"/>
</dbReference>
<evidence type="ECO:0000256" key="2">
    <source>
        <dbReference type="ARBA" id="ARBA00022676"/>
    </source>
</evidence>
<dbReference type="InterPro" id="IPR050271">
    <property type="entry name" value="UDP-glycosyltransferase"/>
</dbReference>
<keyword evidence="3 4" id="KW-0808">Transferase</keyword>
<dbReference type="Gene3D" id="3.40.50.2000">
    <property type="entry name" value="Glycogen Phosphorylase B"/>
    <property type="match status" value="1"/>
</dbReference>
<dbReference type="Pfam" id="PF00201">
    <property type="entry name" value="UDPGT"/>
    <property type="match status" value="1"/>
</dbReference>
<dbReference type="FunFam" id="3.40.50.2000:FF:000050">
    <property type="entry name" value="UDP-glucuronosyltransferase"/>
    <property type="match status" value="1"/>
</dbReference>
<keyword evidence="5" id="KW-1185">Reference proteome</keyword>
<name>A0A5N5THF1_9CRUS</name>
<dbReference type="SUPFAM" id="SSF53756">
    <property type="entry name" value="UDP-Glycosyltransferase/glycogen phosphorylase"/>
    <property type="match status" value="1"/>
</dbReference>
<reference evidence="4 5" key="1">
    <citation type="journal article" date="2019" name="PLoS Biol.">
        <title>Sex chromosomes control vertical transmission of feminizing Wolbachia symbionts in an isopod.</title>
        <authorList>
            <person name="Becking T."/>
            <person name="Chebbi M.A."/>
            <person name="Giraud I."/>
            <person name="Moumen B."/>
            <person name="Laverre T."/>
            <person name="Caubet Y."/>
            <person name="Peccoud J."/>
            <person name="Gilbert C."/>
            <person name="Cordaux R."/>
        </authorList>
    </citation>
    <scope>NUCLEOTIDE SEQUENCE [LARGE SCALE GENOMIC DNA]</scope>
    <source>
        <strain evidence="4">ANa2</strain>
        <tissue evidence="4">Whole body excluding digestive tract and cuticle</tissue>
    </source>
</reference>
<evidence type="ECO:0000256" key="1">
    <source>
        <dbReference type="ARBA" id="ARBA00009995"/>
    </source>
</evidence>
<dbReference type="PANTHER" id="PTHR48043">
    <property type="entry name" value="EG:EG0003.4 PROTEIN-RELATED"/>
    <property type="match status" value="1"/>
</dbReference>
<dbReference type="CDD" id="cd03784">
    <property type="entry name" value="GT1_Gtf-like"/>
    <property type="match status" value="1"/>
</dbReference>
<comment type="caution">
    <text evidence="4">The sequence shown here is derived from an EMBL/GenBank/DDBJ whole genome shotgun (WGS) entry which is preliminary data.</text>
</comment>